<sequence length="226" mass="23425">MLVLAVDTATPAVTSGLVRLGGDGAWPETLAARVTDNPRAHAEVLTPQILECLAEAGHTPAELDAIVVGVGPGPFTGLRVGMVTAAAFGDALGVPVYGVCTLDAIAADVRRLDGSDGRDADGGDLLVVTDARRREIYWARYKQDQRVEGPEVRKPAEITAAPSVRVAGSAPHAAMFEVPVVDVQSPSPAGLVAVAAEAVRAGATPEPLVPLYLRRPDAVETADRRA</sequence>
<dbReference type="PANTHER" id="PTHR11735">
    <property type="entry name" value="TRNA N6-ADENOSINE THREONYLCARBAMOYLTRANSFERASE"/>
    <property type="match status" value="1"/>
</dbReference>
<gene>
    <name evidence="2" type="primary">yeaZ</name>
    <name evidence="2" type="ORF">NCTC10994_03780</name>
</gene>
<evidence type="ECO:0000313" key="2">
    <source>
        <dbReference type="EMBL" id="SQI37815.1"/>
    </source>
</evidence>
<dbReference type="STRING" id="1219011.GCA_001895045_01627"/>
<dbReference type="Pfam" id="PF00814">
    <property type="entry name" value="TsaD"/>
    <property type="match status" value="1"/>
</dbReference>
<accession>A0A2X4XDA8</accession>
<organism evidence="2 3">
    <name type="scientific">Rhodococcus coprophilus</name>
    <dbReference type="NCBI Taxonomy" id="38310"/>
    <lineage>
        <taxon>Bacteria</taxon>
        <taxon>Bacillati</taxon>
        <taxon>Actinomycetota</taxon>
        <taxon>Actinomycetes</taxon>
        <taxon>Mycobacteriales</taxon>
        <taxon>Nocardiaceae</taxon>
        <taxon>Rhodococcus</taxon>
    </lineage>
</organism>
<dbReference type="PANTHER" id="PTHR11735:SF11">
    <property type="entry name" value="TRNA THREONYLCARBAMOYLADENOSINE BIOSYNTHESIS PROTEIN TSAB"/>
    <property type="match status" value="1"/>
</dbReference>
<dbReference type="RefSeq" id="WP_072699562.1">
    <property type="nucleotide sequence ID" value="NZ_JAFBBL010000001.1"/>
</dbReference>
<dbReference type="InterPro" id="IPR000905">
    <property type="entry name" value="Gcp-like_dom"/>
</dbReference>
<dbReference type="GO" id="GO:0005829">
    <property type="term" value="C:cytosol"/>
    <property type="evidence" value="ECO:0007669"/>
    <property type="project" value="TreeGrafter"/>
</dbReference>
<dbReference type="Gene3D" id="3.30.420.40">
    <property type="match status" value="2"/>
</dbReference>
<dbReference type="AlphaFoldDB" id="A0A2X4XDA8"/>
<name>A0A2X4XDA8_9NOCA</name>
<dbReference type="CDD" id="cd24032">
    <property type="entry name" value="ASKHA_NBD_TsaB"/>
    <property type="match status" value="1"/>
</dbReference>
<protein>
    <submittedName>
        <fullName evidence="2">O-sialoglycoprotein endopeptidase</fullName>
    </submittedName>
</protein>
<dbReference type="EMBL" id="LS483468">
    <property type="protein sequence ID" value="SQI37815.1"/>
    <property type="molecule type" value="Genomic_DNA"/>
</dbReference>
<dbReference type="KEGG" id="rcr:NCTC10994_03780"/>
<dbReference type="SUPFAM" id="SSF53067">
    <property type="entry name" value="Actin-like ATPase domain"/>
    <property type="match status" value="2"/>
</dbReference>
<proteinExistence type="predicted"/>
<evidence type="ECO:0000259" key="1">
    <source>
        <dbReference type="Pfam" id="PF00814"/>
    </source>
</evidence>
<dbReference type="GO" id="GO:0002949">
    <property type="term" value="P:tRNA threonylcarbamoyladenosine modification"/>
    <property type="evidence" value="ECO:0007669"/>
    <property type="project" value="InterPro"/>
</dbReference>
<reference evidence="2 3" key="1">
    <citation type="submission" date="2018-06" db="EMBL/GenBank/DDBJ databases">
        <authorList>
            <consortium name="Pathogen Informatics"/>
            <person name="Doyle S."/>
        </authorList>
    </citation>
    <scope>NUCLEOTIDE SEQUENCE [LARGE SCALE GENOMIC DNA]</scope>
    <source>
        <strain evidence="2 3">NCTC10994</strain>
    </source>
</reference>
<feature type="domain" description="Gcp-like" evidence="1">
    <location>
        <begin position="39"/>
        <end position="165"/>
    </location>
</feature>
<dbReference type="InterPro" id="IPR022496">
    <property type="entry name" value="T6A_TsaB"/>
</dbReference>
<dbReference type="NCBIfam" id="TIGR03725">
    <property type="entry name" value="T6A_YeaZ"/>
    <property type="match status" value="1"/>
</dbReference>
<dbReference type="InterPro" id="IPR043129">
    <property type="entry name" value="ATPase_NBD"/>
</dbReference>
<keyword evidence="3" id="KW-1185">Reference proteome</keyword>
<evidence type="ECO:0000313" key="3">
    <source>
        <dbReference type="Proteomes" id="UP000249091"/>
    </source>
</evidence>
<dbReference type="Proteomes" id="UP000249091">
    <property type="component" value="Chromosome 1"/>
</dbReference>